<feature type="transmembrane region" description="Helical" evidence="11">
    <location>
        <begin position="773"/>
        <end position="791"/>
    </location>
</feature>
<dbReference type="SFLD" id="SFLDS00003">
    <property type="entry name" value="Haloacid_Dehalogenase"/>
    <property type="match status" value="1"/>
</dbReference>
<dbReference type="CDD" id="cd02094">
    <property type="entry name" value="P-type_ATPase_Cu-like"/>
    <property type="match status" value="1"/>
</dbReference>
<dbReference type="GO" id="GO:0016887">
    <property type="term" value="F:ATP hydrolysis activity"/>
    <property type="evidence" value="ECO:0007669"/>
    <property type="project" value="InterPro"/>
</dbReference>
<comment type="subcellular location">
    <subcellularLocation>
        <location evidence="1">Cell membrane</location>
        <topology evidence="1">Multi-pass membrane protein</topology>
    </subcellularLocation>
</comment>
<feature type="transmembrane region" description="Helical" evidence="11">
    <location>
        <begin position="201"/>
        <end position="224"/>
    </location>
</feature>
<keyword evidence="10 11" id="KW-0472">Membrane</keyword>
<dbReference type="SUPFAM" id="SSF81653">
    <property type="entry name" value="Calcium ATPase, transduction domain A"/>
    <property type="match status" value="1"/>
</dbReference>
<dbReference type="NCBIfam" id="TIGR01525">
    <property type="entry name" value="ATPase-IB_hvy"/>
    <property type="match status" value="1"/>
</dbReference>
<dbReference type="Pfam" id="PF00122">
    <property type="entry name" value="E1-E2_ATPase"/>
    <property type="match status" value="1"/>
</dbReference>
<dbReference type="SUPFAM" id="SSF55008">
    <property type="entry name" value="HMA, heavy metal-associated domain"/>
    <property type="match status" value="1"/>
</dbReference>
<comment type="similarity">
    <text evidence="2 11">Belongs to the cation transport ATPase (P-type) (TC 3.A.3) family. Type IB subfamily.</text>
</comment>
<evidence type="ECO:0000256" key="11">
    <source>
        <dbReference type="RuleBase" id="RU362081"/>
    </source>
</evidence>
<evidence type="ECO:0000256" key="2">
    <source>
        <dbReference type="ARBA" id="ARBA00006024"/>
    </source>
</evidence>
<dbReference type="AlphaFoldDB" id="A0A938BRS2"/>
<dbReference type="Pfam" id="PF00403">
    <property type="entry name" value="HMA"/>
    <property type="match status" value="1"/>
</dbReference>
<feature type="transmembrane region" description="Helical" evidence="11">
    <location>
        <begin position="117"/>
        <end position="134"/>
    </location>
</feature>
<dbReference type="GO" id="GO:0043682">
    <property type="term" value="F:P-type divalent copper transporter activity"/>
    <property type="evidence" value="ECO:0007669"/>
    <property type="project" value="TreeGrafter"/>
</dbReference>
<feature type="domain" description="HMA" evidence="12">
    <location>
        <begin position="17"/>
        <end position="84"/>
    </location>
</feature>
<evidence type="ECO:0000256" key="6">
    <source>
        <dbReference type="ARBA" id="ARBA00022741"/>
    </source>
</evidence>
<sequence length="798" mass="80878">MAPGDASAPARPGPGLRRGQWPVLGMTCAGCAAAVERALAGRVAGVEAASVNLAAETVTVDYDPSRAAPEDLAAAVAAAGYELVLGAGAGEGDEPAAPSRAEIEAARAREAADQRRRFLVGLLCTLPLAALSMARDFGLLGAHAAAAGPGAPGSGIGWPPGFDAHGLGFNLLLLALASPVQFYTGWPFYRGAWRSLRGGGAGMDLLVALGSTAAYAYSLAVLVAPRLGPHVYFETGAMIITLIRLGKLLESRARGRASAAIEELMELAPETAHRLGPGERTEDVPVDLVRAGDLLAVRPGERVPVDGVVVRGASVVDESMLTGESLPADKGPGDAVTGATINLQGLLTVRATAVGASTALARIVSLVREAQGSRAPIQQLADRVSAFFVPIVLAIAAGTFLAWTVAGGGLAAALIRAVAVLVIACPCALGLATPTAIMVGIGRGARAGILLRGGEALEAAHRATTLLFDKTGTLTEGVPVLTDWLAFSPGERIEGGAGDLPRVGPGAGWLLALAAAAEASSSHPIARAVVAAAHDRGIEPPPVSEASATAGVGVAAMVGGTKVEIGRREMMPGTIPPAMDAHAERLAGEGKSIVWMAVGGEPVGLLAVSERERPGAREAVAELTDLGLSVGMVTGDSPVAARAVAERLGIERVVAGVLPQDKERVVLEAQSRGERVAMVGDGINDAPALARADVGLAMGGGTDVALEASGIALLRSDLAGVPAAIRLARATMRTIRMNLFWAFFYNVALIPVAAGALHGLGALPGAIRDLHPALAAAAMTLSSLTVVGNSLRLKRIRL</sequence>
<evidence type="ECO:0000313" key="13">
    <source>
        <dbReference type="EMBL" id="MBM3318121.1"/>
    </source>
</evidence>
<evidence type="ECO:0000256" key="5">
    <source>
        <dbReference type="ARBA" id="ARBA00022723"/>
    </source>
</evidence>
<dbReference type="NCBIfam" id="TIGR01494">
    <property type="entry name" value="ATPase_P-type"/>
    <property type="match status" value="2"/>
</dbReference>
<dbReference type="InterPro" id="IPR018303">
    <property type="entry name" value="ATPase_P-typ_P_site"/>
</dbReference>
<dbReference type="GO" id="GO:0055070">
    <property type="term" value="P:copper ion homeostasis"/>
    <property type="evidence" value="ECO:0007669"/>
    <property type="project" value="TreeGrafter"/>
</dbReference>
<dbReference type="InterPro" id="IPR023299">
    <property type="entry name" value="ATPase_P-typ_cyto_dom_N"/>
</dbReference>
<dbReference type="InterPro" id="IPR036163">
    <property type="entry name" value="HMA_dom_sf"/>
</dbReference>
<dbReference type="InterPro" id="IPR008250">
    <property type="entry name" value="ATPase_P-typ_transduc_dom_A_sf"/>
</dbReference>
<dbReference type="SUPFAM" id="SSF81665">
    <property type="entry name" value="Calcium ATPase, transmembrane domain M"/>
    <property type="match status" value="1"/>
</dbReference>
<dbReference type="GO" id="GO:0005886">
    <property type="term" value="C:plasma membrane"/>
    <property type="evidence" value="ECO:0007669"/>
    <property type="project" value="UniProtKB-SubCell"/>
</dbReference>
<evidence type="ECO:0000256" key="9">
    <source>
        <dbReference type="ARBA" id="ARBA00022989"/>
    </source>
</evidence>
<name>A0A938BRS2_UNCEI</name>
<dbReference type="Gene3D" id="3.30.70.100">
    <property type="match status" value="1"/>
</dbReference>
<dbReference type="SFLD" id="SFLDF00027">
    <property type="entry name" value="p-type_atpase"/>
    <property type="match status" value="1"/>
</dbReference>
<dbReference type="FunFam" id="3.30.70.100:FF:000001">
    <property type="entry name" value="ATPase copper transporting beta"/>
    <property type="match status" value="1"/>
</dbReference>
<dbReference type="GO" id="GO:0005524">
    <property type="term" value="F:ATP binding"/>
    <property type="evidence" value="ECO:0007669"/>
    <property type="project" value="UniProtKB-UniRule"/>
</dbReference>
<dbReference type="GO" id="GO:0005507">
    <property type="term" value="F:copper ion binding"/>
    <property type="evidence" value="ECO:0007669"/>
    <property type="project" value="TreeGrafter"/>
</dbReference>
<feature type="transmembrane region" description="Helical" evidence="11">
    <location>
        <begin position="384"/>
        <end position="406"/>
    </location>
</feature>
<evidence type="ECO:0000313" key="14">
    <source>
        <dbReference type="Proteomes" id="UP000748308"/>
    </source>
</evidence>
<keyword evidence="7 11" id="KW-0067">ATP-binding</keyword>
<accession>A0A938BRS2</accession>
<evidence type="ECO:0000256" key="7">
    <source>
        <dbReference type="ARBA" id="ARBA00022840"/>
    </source>
</evidence>
<keyword evidence="9 11" id="KW-1133">Transmembrane helix</keyword>
<evidence type="ECO:0000256" key="8">
    <source>
        <dbReference type="ARBA" id="ARBA00022967"/>
    </source>
</evidence>
<proteinExistence type="inferred from homology"/>
<dbReference type="Gene3D" id="3.40.50.1000">
    <property type="entry name" value="HAD superfamily/HAD-like"/>
    <property type="match status" value="1"/>
</dbReference>
<dbReference type="NCBIfam" id="TIGR01511">
    <property type="entry name" value="ATPase-IB1_Cu"/>
    <property type="match status" value="1"/>
</dbReference>
<feature type="transmembrane region" description="Helical" evidence="11">
    <location>
        <begin position="739"/>
        <end position="761"/>
    </location>
</feature>
<dbReference type="InterPro" id="IPR027256">
    <property type="entry name" value="P-typ_ATPase_IB"/>
</dbReference>
<dbReference type="InterPro" id="IPR023298">
    <property type="entry name" value="ATPase_P-typ_TM_dom_sf"/>
</dbReference>
<comment type="caution">
    <text evidence="13">The sequence shown here is derived from an EMBL/GenBank/DDBJ whole genome shotgun (WGS) entry which is preliminary data.</text>
</comment>
<dbReference type="PRINTS" id="PR00942">
    <property type="entry name" value="CUATPASEI"/>
</dbReference>
<organism evidence="13 14">
    <name type="scientific">Eiseniibacteriota bacterium</name>
    <dbReference type="NCBI Taxonomy" id="2212470"/>
    <lineage>
        <taxon>Bacteria</taxon>
        <taxon>Candidatus Eiseniibacteriota</taxon>
    </lineage>
</organism>
<dbReference type="SFLD" id="SFLDG00002">
    <property type="entry name" value="C1.7:_P-type_atpase_like"/>
    <property type="match status" value="1"/>
</dbReference>
<feature type="transmembrane region" description="Helical" evidence="11">
    <location>
        <begin position="418"/>
        <end position="442"/>
    </location>
</feature>
<feature type="transmembrane region" description="Helical" evidence="11">
    <location>
        <begin position="230"/>
        <end position="246"/>
    </location>
</feature>
<dbReference type="InterPro" id="IPR006121">
    <property type="entry name" value="HMA_dom"/>
</dbReference>
<dbReference type="Gene3D" id="3.40.1110.10">
    <property type="entry name" value="Calcium-transporting ATPase, cytoplasmic domain N"/>
    <property type="match status" value="1"/>
</dbReference>
<dbReference type="Proteomes" id="UP000748308">
    <property type="component" value="Unassembled WGS sequence"/>
</dbReference>
<keyword evidence="5 11" id="KW-0479">Metal-binding</keyword>
<gene>
    <name evidence="13" type="ORF">FJY75_09765</name>
</gene>
<dbReference type="InterPro" id="IPR023214">
    <property type="entry name" value="HAD_sf"/>
</dbReference>
<dbReference type="CDD" id="cd00371">
    <property type="entry name" value="HMA"/>
    <property type="match status" value="1"/>
</dbReference>
<dbReference type="PANTHER" id="PTHR43520">
    <property type="entry name" value="ATP7, ISOFORM B"/>
    <property type="match status" value="1"/>
</dbReference>
<dbReference type="Gene3D" id="2.70.150.10">
    <property type="entry name" value="Calcium-transporting ATPase, cytoplasmic transduction domain A"/>
    <property type="match status" value="1"/>
</dbReference>
<dbReference type="SUPFAM" id="SSF56784">
    <property type="entry name" value="HAD-like"/>
    <property type="match status" value="1"/>
</dbReference>
<dbReference type="Pfam" id="PF00702">
    <property type="entry name" value="Hydrolase"/>
    <property type="match status" value="1"/>
</dbReference>
<dbReference type="PROSITE" id="PS01047">
    <property type="entry name" value="HMA_1"/>
    <property type="match status" value="1"/>
</dbReference>
<protein>
    <submittedName>
        <fullName evidence="13">Copper-translocating P-type ATPase</fullName>
    </submittedName>
</protein>
<evidence type="ECO:0000256" key="10">
    <source>
        <dbReference type="ARBA" id="ARBA00023136"/>
    </source>
</evidence>
<reference evidence="13" key="1">
    <citation type="submission" date="2019-03" db="EMBL/GenBank/DDBJ databases">
        <title>Lake Tanganyika Metagenome-Assembled Genomes (MAGs).</title>
        <authorList>
            <person name="Tran P."/>
        </authorList>
    </citation>
    <scope>NUCLEOTIDE SEQUENCE</scope>
    <source>
        <strain evidence="13">M_DeepCast_400m_m2_100</strain>
    </source>
</reference>
<dbReference type="InterPro" id="IPR036412">
    <property type="entry name" value="HAD-like_sf"/>
</dbReference>
<keyword evidence="6 11" id="KW-0547">Nucleotide-binding</keyword>
<dbReference type="FunFam" id="2.70.150.10:FF:000020">
    <property type="entry name" value="Copper-exporting P-type ATPase A"/>
    <property type="match status" value="1"/>
</dbReference>
<evidence type="ECO:0000256" key="4">
    <source>
        <dbReference type="ARBA" id="ARBA00022692"/>
    </source>
</evidence>
<dbReference type="EMBL" id="VGIY01000268">
    <property type="protein sequence ID" value="MBM3318121.1"/>
    <property type="molecule type" value="Genomic_DNA"/>
</dbReference>
<feature type="transmembrane region" description="Helical" evidence="11">
    <location>
        <begin position="167"/>
        <end position="189"/>
    </location>
</feature>
<evidence type="ECO:0000256" key="1">
    <source>
        <dbReference type="ARBA" id="ARBA00004651"/>
    </source>
</evidence>
<dbReference type="PROSITE" id="PS01229">
    <property type="entry name" value="COF_2"/>
    <property type="match status" value="1"/>
</dbReference>
<dbReference type="PRINTS" id="PR00943">
    <property type="entry name" value="CUATPASE"/>
</dbReference>
<evidence type="ECO:0000256" key="3">
    <source>
        <dbReference type="ARBA" id="ARBA00022475"/>
    </source>
</evidence>
<keyword evidence="4 11" id="KW-0812">Transmembrane</keyword>
<dbReference type="PROSITE" id="PS00154">
    <property type="entry name" value="ATPASE_E1_E2"/>
    <property type="match status" value="1"/>
</dbReference>
<dbReference type="InterPro" id="IPR017969">
    <property type="entry name" value="Heavy-metal-associated_CS"/>
</dbReference>
<keyword evidence="3 11" id="KW-1003">Cell membrane</keyword>
<dbReference type="InterPro" id="IPR044492">
    <property type="entry name" value="P_typ_ATPase_HD_dom"/>
</dbReference>
<evidence type="ECO:0000259" key="12">
    <source>
        <dbReference type="PROSITE" id="PS50846"/>
    </source>
</evidence>
<dbReference type="InterPro" id="IPR001757">
    <property type="entry name" value="P_typ_ATPase"/>
</dbReference>
<dbReference type="InterPro" id="IPR059000">
    <property type="entry name" value="ATPase_P-type_domA"/>
</dbReference>
<dbReference type="PRINTS" id="PR00119">
    <property type="entry name" value="CATATPASE"/>
</dbReference>
<dbReference type="PROSITE" id="PS50846">
    <property type="entry name" value="HMA_2"/>
    <property type="match status" value="1"/>
</dbReference>
<keyword evidence="8" id="KW-1278">Translocase</keyword>
<dbReference type="PANTHER" id="PTHR43520:SF8">
    <property type="entry name" value="P-TYPE CU(+) TRANSPORTER"/>
    <property type="match status" value="1"/>
</dbReference>